<dbReference type="EMBL" id="JAHRIP010066913">
    <property type="protein sequence ID" value="MEQ2307150.1"/>
    <property type="molecule type" value="Genomic_DNA"/>
</dbReference>
<evidence type="ECO:0000313" key="3">
    <source>
        <dbReference type="Proteomes" id="UP001469553"/>
    </source>
</evidence>
<name>A0ABV0ZLZ3_9TELE</name>
<gene>
    <name evidence="2" type="ORF">AMECASPLE_015390</name>
</gene>
<sequence>MKKKIHLIWVLSLLWCLNVDVRLHLFYSTSTSTRLLHIVPQDIFILFRLWIHTLTLFFLYFFYSNVLPLRYILYSCFRNTGPKRTHTASEPDKPCRDRQL</sequence>
<accession>A0ABV0ZLZ3</accession>
<proteinExistence type="predicted"/>
<dbReference type="Proteomes" id="UP001469553">
    <property type="component" value="Unassembled WGS sequence"/>
</dbReference>
<feature type="transmembrane region" description="Helical" evidence="1">
    <location>
        <begin position="45"/>
        <end position="63"/>
    </location>
</feature>
<organism evidence="2 3">
    <name type="scientific">Ameca splendens</name>
    <dbReference type="NCBI Taxonomy" id="208324"/>
    <lineage>
        <taxon>Eukaryota</taxon>
        <taxon>Metazoa</taxon>
        <taxon>Chordata</taxon>
        <taxon>Craniata</taxon>
        <taxon>Vertebrata</taxon>
        <taxon>Euteleostomi</taxon>
        <taxon>Actinopterygii</taxon>
        <taxon>Neopterygii</taxon>
        <taxon>Teleostei</taxon>
        <taxon>Neoteleostei</taxon>
        <taxon>Acanthomorphata</taxon>
        <taxon>Ovalentaria</taxon>
        <taxon>Atherinomorphae</taxon>
        <taxon>Cyprinodontiformes</taxon>
        <taxon>Goodeidae</taxon>
        <taxon>Ameca</taxon>
    </lineage>
</organism>
<keyword evidence="3" id="KW-1185">Reference proteome</keyword>
<comment type="caution">
    <text evidence="2">The sequence shown here is derived from an EMBL/GenBank/DDBJ whole genome shotgun (WGS) entry which is preliminary data.</text>
</comment>
<keyword evidence="1" id="KW-1133">Transmembrane helix</keyword>
<protein>
    <recommendedName>
        <fullName evidence="4">Secreted peptide</fullName>
    </recommendedName>
</protein>
<evidence type="ECO:0008006" key="4">
    <source>
        <dbReference type="Google" id="ProtNLM"/>
    </source>
</evidence>
<evidence type="ECO:0000256" key="1">
    <source>
        <dbReference type="SAM" id="Phobius"/>
    </source>
</evidence>
<reference evidence="2 3" key="1">
    <citation type="submission" date="2021-06" db="EMBL/GenBank/DDBJ databases">
        <authorList>
            <person name="Palmer J.M."/>
        </authorList>
    </citation>
    <scope>NUCLEOTIDE SEQUENCE [LARGE SCALE GENOMIC DNA]</scope>
    <source>
        <strain evidence="2 3">AS_MEX2019</strain>
        <tissue evidence="2">Muscle</tissue>
    </source>
</reference>
<keyword evidence="1" id="KW-0812">Transmembrane</keyword>
<keyword evidence="1" id="KW-0472">Membrane</keyword>
<evidence type="ECO:0000313" key="2">
    <source>
        <dbReference type="EMBL" id="MEQ2307150.1"/>
    </source>
</evidence>